<keyword evidence="2" id="KW-1185">Reference proteome</keyword>
<protein>
    <submittedName>
        <fullName evidence="1">Uncharacterized protein</fullName>
    </submittedName>
</protein>
<organism evidence="1 2">
    <name type="scientific">Oceanobacillus neutriphilus</name>
    <dbReference type="NCBI Taxonomy" id="531815"/>
    <lineage>
        <taxon>Bacteria</taxon>
        <taxon>Bacillati</taxon>
        <taxon>Bacillota</taxon>
        <taxon>Bacilli</taxon>
        <taxon>Bacillales</taxon>
        <taxon>Bacillaceae</taxon>
        <taxon>Oceanobacillus</taxon>
    </lineage>
</organism>
<reference evidence="2" key="1">
    <citation type="journal article" date="2019" name="Int. J. Syst. Evol. Microbiol.">
        <title>The Global Catalogue of Microorganisms (GCM) 10K type strain sequencing project: providing services to taxonomists for standard genome sequencing and annotation.</title>
        <authorList>
            <consortium name="The Broad Institute Genomics Platform"/>
            <consortium name="The Broad Institute Genome Sequencing Center for Infectious Disease"/>
            <person name="Wu L."/>
            <person name="Ma J."/>
        </authorList>
    </citation>
    <scope>NUCLEOTIDE SEQUENCE [LARGE SCALE GENOMIC DNA]</scope>
    <source>
        <strain evidence="2">CGMCC 1.7693</strain>
    </source>
</reference>
<accession>A0ABQ2P2S2</accession>
<dbReference type="RefSeq" id="WP_188738419.1">
    <property type="nucleotide sequence ID" value="NZ_BMLW01000023.1"/>
</dbReference>
<gene>
    <name evidence="1" type="ORF">GCM10011346_50690</name>
</gene>
<name>A0ABQ2P2S2_9BACI</name>
<dbReference type="EMBL" id="BMLW01000023">
    <property type="protein sequence ID" value="GGP16897.1"/>
    <property type="molecule type" value="Genomic_DNA"/>
</dbReference>
<sequence>MKINIDIDDRHEEMGINIQTREWTVELGEIVNIFKKVKQQHHFDFEED</sequence>
<evidence type="ECO:0000313" key="2">
    <source>
        <dbReference type="Proteomes" id="UP000641206"/>
    </source>
</evidence>
<comment type="caution">
    <text evidence="1">The sequence shown here is derived from an EMBL/GenBank/DDBJ whole genome shotgun (WGS) entry which is preliminary data.</text>
</comment>
<dbReference type="Proteomes" id="UP000641206">
    <property type="component" value="Unassembled WGS sequence"/>
</dbReference>
<evidence type="ECO:0000313" key="1">
    <source>
        <dbReference type="EMBL" id="GGP16897.1"/>
    </source>
</evidence>
<proteinExistence type="predicted"/>